<evidence type="ECO:0000313" key="3">
    <source>
        <dbReference type="Ensembl" id="ENSSPAP00000017860.1"/>
    </source>
</evidence>
<dbReference type="Ensembl" id="ENSSPAT00000018137.1">
    <property type="protein sequence ID" value="ENSSPAP00000017860.1"/>
    <property type="gene ID" value="ENSSPAG00000013498.1"/>
</dbReference>
<dbReference type="InterPro" id="IPR027417">
    <property type="entry name" value="P-loop_NTPase"/>
</dbReference>
<feature type="compositionally biased region" description="Pro residues" evidence="1">
    <location>
        <begin position="222"/>
        <end position="238"/>
    </location>
</feature>
<evidence type="ECO:0000313" key="4">
    <source>
        <dbReference type="Proteomes" id="UP000694891"/>
    </source>
</evidence>
<dbReference type="GeneTree" id="ENSGT00390000007091"/>
<feature type="region of interest" description="Disordered" evidence="1">
    <location>
        <begin position="1"/>
        <end position="46"/>
    </location>
</feature>
<dbReference type="Proteomes" id="UP000694891">
    <property type="component" value="Unplaced"/>
</dbReference>
<dbReference type="STRING" id="144197.ENSSPAP00000017860"/>
<feature type="domain" description="Dynamin N-terminal" evidence="2">
    <location>
        <begin position="95"/>
        <end position="338"/>
    </location>
</feature>
<protein>
    <submittedName>
        <fullName evidence="3 5">Nuclear GTPase SLIP-GC-like</fullName>
    </submittedName>
</protein>
<evidence type="ECO:0000313" key="5">
    <source>
        <dbReference type="RefSeq" id="XP_008286237.1"/>
    </source>
</evidence>
<evidence type="ECO:0000256" key="1">
    <source>
        <dbReference type="SAM" id="MobiDB-lite"/>
    </source>
</evidence>
<keyword evidence="4" id="KW-1185">Reference proteome</keyword>
<dbReference type="GeneID" id="103361822"/>
<reference evidence="3" key="1">
    <citation type="submission" date="2023-09" db="UniProtKB">
        <authorList>
            <consortium name="Ensembl"/>
        </authorList>
    </citation>
    <scope>IDENTIFICATION</scope>
</reference>
<dbReference type="SUPFAM" id="SSF52540">
    <property type="entry name" value="P-loop containing nucleoside triphosphate hydrolases"/>
    <property type="match status" value="1"/>
</dbReference>
<evidence type="ECO:0000259" key="2">
    <source>
        <dbReference type="Pfam" id="PF00350"/>
    </source>
</evidence>
<organism evidence="3">
    <name type="scientific">Stegastes partitus</name>
    <name type="common">bicolor damselfish</name>
    <dbReference type="NCBI Taxonomy" id="144197"/>
    <lineage>
        <taxon>Eukaryota</taxon>
        <taxon>Metazoa</taxon>
        <taxon>Chordata</taxon>
        <taxon>Craniata</taxon>
        <taxon>Vertebrata</taxon>
        <taxon>Euteleostomi</taxon>
        <taxon>Actinopterygii</taxon>
        <taxon>Neopterygii</taxon>
        <taxon>Teleostei</taxon>
        <taxon>Neoteleostei</taxon>
        <taxon>Acanthomorphata</taxon>
        <taxon>Ovalentaria</taxon>
        <taxon>Pomacentridae</taxon>
        <taxon>Stegastes</taxon>
    </lineage>
</organism>
<dbReference type="AlphaFoldDB" id="A0A3B5AAU5"/>
<dbReference type="PANTHER" id="PTHR47308">
    <property type="entry name" value="NUCLEAR GTPASE SLIP-GC"/>
    <property type="match status" value="1"/>
</dbReference>
<proteinExistence type="predicted"/>
<dbReference type="RefSeq" id="XP_008286237.1">
    <property type="nucleotide sequence ID" value="XM_008288015.1"/>
</dbReference>
<feature type="compositionally biased region" description="Polar residues" evidence="1">
    <location>
        <begin position="24"/>
        <end position="41"/>
    </location>
</feature>
<dbReference type="PANTHER" id="PTHR47308:SF1">
    <property type="entry name" value="NUCLEAR GTPASE SLIP-GC"/>
    <property type="match status" value="1"/>
</dbReference>
<feature type="region of interest" description="Disordered" evidence="1">
    <location>
        <begin position="221"/>
        <end position="245"/>
    </location>
</feature>
<dbReference type="InterPro" id="IPR045063">
    <property type="entry name" value="Dynamin_N"/>
</dbReference>
<name>A0A3B5AAU5_9TELE</name>
<reference evidence="5" key="2">
    <citation type="submission" date="2025-04" db="UniProtKB">
        <authorList>
            <consortium name="RefSeq"/>
        </authorList>
    </citation>
    <scope>IDENTIFICATION</scope>
</reference>
<dbReference type="InterPro" id="IPR053082">
    <property type="entry name" value="Nuclear_GTPase_SLIP-GC"/>
</dbReference>
<accession>A0A3B5AAU5</accession>
<dbReference type="Pfam" id="PF00350">
    <property type="entry name" value="Dynamin_N"/>
    <property type="match status" value="1"/>
</dbReference>
<sequence length="751" mass="85551">MPRPQKSKVPPSTSHTGKRKSDLQGESTEGQSPQKQPQENGPQPDREAVILSEVEQIMDCVLKKLPCQDDQHNSKLSTYLRTKINDLKKDKRELVGVFGRTGAGKSSLINAIIGEKNLLPTGSSSACTTVMIKVEANMQNSKYEAEIKFIKPEEWEAEMCSMKQCVMDHNKKQKDDDDDDDEYSEAAEKLTALYGEEWKGTFPENPLDIKYFKEIKEFLQPQPQPQPQSQPQPQPQPQPQKKTLSYKSAEALSTNLIKYTRSSLNSQHKGKKRWYWPLVKCVTVKVPKKDLLQHVTLVDLPGSGDCNKSRDTMWKKIVADCSTVWIVAEIKRAASEKEPWEILKSTCSLLGNGGQCQKIHFICTMSDFIDDESEDVVHARIVKRNKVVKKGVIDKFANLKQVKNRFSEDCFSVFTVSSKEFLRKKHLNPEDTEIPELQRFLKDLNDCHSETFNYVSGAYGILSLMQGAKSTEEADKKTDVCAQLEKNLRDQLAPIEKAVDVVSEAFKTSLLEGVKKSKSSCERDVKSFLYPPTSLGFHNTLKAVVKKGGVHTTVKGEYINLNKMLASYLTDSIDEKFRKTFPNEDIKGSFNSVISKFSLDTEKLMQKNQSLKLQLIFLMTEEEIIKMKLNNIIQRRKKTIYNSLTETIEENMQKCYEKAAAFSGGEPLKNMRETIEQHVRDSKDTMFEEAKAAMLEKLDDLKEEILKTLQETLKESIEHSLKTDDTSIPDVLAELEEVKKYYKELKRSSKE</sequence>
<gene>
    <name evidence="5" type="primary">LOC103361822</name>
</gene>
<dbReference type="OrthoDB" id="3598281at2759"/>
<dbReference type="GO" id="GO:0003924">
    <property type="term" value="F:GTPase activity"/>
    <property type="evidence" value="ECO:0007669"/>
    <property type="project" value="TreeGrafter"/>
</dbReference>
<dbReference type="Gene3D" id="3.40.50.300">
    <property type="entry name" value="P-loop containing nucleotide triphosphate hydrolases"/>
    <property type="match status" value="2"/>
</dbReference>